<protein>
    <recommendedName>
        <fullName evidence="4">Ferritin-like domain-containing protein</fullName>
    </recommendedName>
</protein>
<dbReference type="InterPro" id="IPR006311">
    <property type="entry name" value="TAT_signal"/>
</dbReference>
<dbReference type="PROSITE" id="PS51318">
    <property type="entry name" value="TAT"/>
    <property type="match status" value="1"/>
</dbReference>
<comment type="caution">
    <text evidence="2">The sequence shown here is derived from an EMBL/GenBank/DDBJ whole genome shotgun (WGS) entry which is preliminary data.</text>
</comment>
<evidence type="ECO:0008006" key="4">
    <source>
        <dbReference type="Google" id="ProtNLM"/>
    </source>
</evidence>
<dbReference type="EMBL" id="QYUJ01000006">
    <property type="protein sequence ID" value="RJF75235.1"/>
    <property type="molecule type" value="Genomic_DNA"/>
</dbReference>
<dbReference type="OrthoDB" id="66822at2"/>
<evidence type="ECO:0000256" key="1">
    <source>
        <dbReference type="SAM" id="MobiDB-lite"/>
    </source>
</evidence>
<name>A0A418VGI0_9DEIO</name>
<dbReference type="AlphaFoldDB" id="A0A418VGI0"/>
<evidence type="ECO:0000313" key="3">
    <source>
        <dbReference type="Proteomes" id="UP000286287"/>
    </source>
</evidence>
<keyword evidence="3" id="KW-1185">Reference proteome</keyword>
<organism evidence="2 3">
    <name type="scientific">Deinococcus cavernae</name>
    <dbReference type="NCBI Taxonomy" id="2320857"/>
    <lineage>
        <taxon>Bacteria</taxon>
        <taxon>Thermotogati</taxon>
        <taxon>Deinococcota</taxon>
        <taxon>Deinococci</taxon>
        <taxon>Deinococcales</taxon>
        <taxon>Deinococcaceae</taxon>
        <taxon>Deinococcus</taxon>
    </lineage>
</organism>
<reference evidence="2 3" key="1">
    <citation type="submission" date="2018-09" db="EMBL/GenBank/DDBJ databases">
        <authorList>
            <person name="Zhu H."/>
        </authorList>
    </citation>
    <scope>NUCLEOTIDE SEQUENCE [LARGE SCALE GENOMIC DNA]</scope>
    <source>
        <strain evidence="2 3">K2S05-167</strain>
    </source>
</reference>
<dbReference type="Pfam" id="PF13668">
    <property type="entry name" value="Ferritin_2"/>
    <property type="match status" value="1"/>
</dbReference>
<dbReference type="RefSeq" id="WP_119760476.1">
    <property type="nucleotide sequence ID" value="NZ_QYUJ01000006.1"/>
</dbReference>
<sequence length="264" mass="27736">MTQEPTTGRRGFLRLLGGTVAAASFGQAFGQTTSPALHGSSLLNLATTAEALAVTFYHHALNHTEFGIEADTRRHLLAILTAEGQHLTLLRSLGGQPVTDAFALPADLHANAGTFVHTGLHLESTFLQAYLVATQQFAAAGQPELAATAAQLGASEAQHLTVLSQVAGYGPGDLTWSRSPLTPEQAQLALAPFLQAAPAGDSITLTLPRPAGPQRPGLIPYRPARQETRVPPGLALARKRYAAEPQAGRGDDIPAAWPESRIAQ</sequence>
<feature type="region of interest" description="Disordered" evidence="1">
    <location>
        <begin position="208"/>
        <end position="264"/>
    </location>
</feature>
<accession>A0A418VGI0</accession>
<proteinExistence type="predicted"/>
<evidence type="ECO:0000313" key="2">
    <source>
        <dbReference type="EMBL" id="RJF75235.1"/>
    </source>
</evidence>
<gene>
    <name evidence="2" type="ORF">D3875_01620</name>
</gene>
<dbReference type="Proteomes" id="UP000286287">
    <property type="component" value="Unassembled WGS sequence"/>
</dbReference>